<reference evidence="17 18" key="1">
    <citation type="submission" date="2021-04" db="EMBL/GenBank/DDBJ databases">
        <title>Genomics, taxonomy and metabolism of representatives of sulfur bacteria of the genus Thiothrix: Thiothrix fructosivorans QT, Thiothrix unzii A1T and three new species, Thiothrix subterranea sp. nov., Thiothrix litoralis sp. nov. and 'Candidatus Thiothrix anitrata' sp. nov.</title>
        <authorList>
            <person name="Ravin N.V."/>
            <person name="Smolyakov D."/>
            <person name="Rudenko T.S."/>
            <person name="Mardanov A.V."/>
            <person name="Beletsky A.V."/>
            <person name="Markov N.D."/>
            <person name="Fomenkov A.I."/>
            <person name="Roberts R.J."/>
            <person name="Karnachuk O.V."/>
            <person name="Novikov A."/>
            <person name="Grabovich M.Y."/>
        </authorList>
    </citation>
    <scope>NUCLEOTIDE SEQUENCE [LARGE SCALE GENOMIC DNA]</scope>
    <source>
        <strain evidence="17 18">AS</strain>
    </source>
</reference>
<evidence type="ECO:0000256" key="8">
    <source>
        <dbReference type="ARBA" id="ARBA00022962"/>
    </source>
</evidence>
<accession>A0ABX7WUN7</accession>
<evidence type="ECO:0000256" key="11">
    <source>
        <dbReference type="ARBA" id="ARBA00023014"/>
    </source>
</evidence>
<dbReference type="PANTHER" id="PTHR11938">
    <property type="entry name" value="FAD NADPH DEHYDROGENASE/OXIDOREDUCTASE"/>
    <property type="match status" value="1"/>
</dbReference>
<dbReference type="Proteomes" id="UP000672039">
    <property type="component" value="Chromosome"/>
</dbReference>
<dbReference type="Gene3D" id="2.160.20.60">
    <property type="entry name" value="Glutamate synthase, alpha subunit, C-terminal domain"/>
    <property type="match status" value="1"/>
</dbReference>
<keyword evidence="8" id="KW-0315">Glutamine amidotransferase</keyword>
<dbReference type="CDD" id="cd00713">
    <property type="entry name" value="GltS"/>
    <property type="match status" value="1"/>
</dbReference>
<dbReference type="CDD" id="cd00982">
    <property type="entry name" value="gltB_C"/>
    <property type="match status" value="1"/>
</dbReference>
<evidence type="ECO:0000256" key="3">
    <source>
        <dbReference type="ARBA" id="ARBA00009716"/>
    </source>
</evidence>
<dbReference type="InterPro" id="IPR002489">
    <property type="entry name" value="Glu_synth_asu_C"/>
</dbReference>
<keyword evidence="10" id="KW-0408">Iron</keyword>
<evidence type="ECO:0000256" key="6">
    <source>
        <dbReference type="ARBA" id="ARBA00022643"/>
    </source>
</evidence>
<dbReference type="InterPro" id="IPR029055">
    <property type="entry name" value="Ntn_hydrolases_N"/>
</dbReference>
<dbReference type="NCBIfam" id="NF008730">
    <property type="entry name" value="PRK11750.1"/>
    <property type="match status" value="1"/>
</dbReference>
<keyword evidence="12" id="KW-0314">Glutamate biosynthesis</keyword>
<keyword evidence="5" id="KW-0285">Flavoprotein</keyword>
<evidence type="ECO:0000256" key="4">
    <source>
        <dbReference type="ARBA" id="ARBA00022605"/>
    </source>
</evidence>
<dbReference type="Gene3D" id="3.20.20.70">
    <property type="entry name" value="Aldolase class I"/>
    <property type="match status" value="2"/>
</dbReference>
<feature type="region of interest" description="Disordered" evidence="15">
    <location>
        <begin position="909"/>
        <end position="931"/>
    </location>
</feature>
<dbReference type="InterPro" id="IPR002932">
    <property type="entry name" value="Glu_synthdom"/>
</dbReference>
<dbReference type="SUPFAM" id="SSF69336">
    <property type="entry name" value="Alpha subunit of glutamate synthase, C-terminal domain"/>
    <property type="match status" value="1"/>
</dbReference>
<dbReference type="Pfam" id="PF00310">
    <property type="entry name" value="GATase_2"/>
    <property type="match status" value="1"/>
</dbReference>
<keyword evidence="4" id="KW-0028">Amino-acid biosynthesis</keyword>
<evidence type="ECO:0000256" key="12">
    <source>
        <dbReference type="ARBA" id="ARBA00023164"/>
    </source>
</evidence>
<dbReference type="SUPFAM" id="SSF56235">
    <property type="entry name" value="N-terminal nucleophile aminohydrolases (Ntn hydrolases)"/>
    <property type="match status" value="1"/>
</dbReference>
<dbReference type="InterPro" id="IPR050711">
    <property type="entry name" value="ET-N_metabolism_enzyme"/>
</dbReference>
<feature type="domain" description="Glutamine amidotransferase type-2" evidence="16">
    <location>
        <begin position="22"/>
        <end position="420"/>
    </location>
</feature>
<evidence type="ECO:0000259" key="16">
    <source>
        <dbReference type="PROSITE" id="PS51278"/>
    </source>
</evidence>
<evidence type="ECO:0000256" key="13">
    <source>
        <dbReference type="ARBA" id="ARBA00023291"/>
    </source>
</evidence>
<keyword evidence="7" id="KW-0479">Metal-binding</keyword>
<sequence>MRYTELPPSQGLYDPGFEHDACGMGFVAHLKGVKSHEIVQQALKVLTHMEHRGACGCEENTGDGAGILLQLPHTFLAAECKSLNIKLPEPGHYAVGMVFLPQDADARADVASLFARIVEEEGQTLLGWRDVPTNPTPIGKTALKGMPFIRMVFIAKSDDVAAGIDFERKLYVIRKRTQNLVGSPDVTGHIYFPSLSSRTLVYKGMLTTEQVGQFYRDLSNPHMETAIAMVHSRFSTNTFPSWERAHPNRYLIHNGEINTMRGNVNWMNARQGMIKTDVFNTSLDNVFPVINPDGSDSAMFDNTLEFMYLSGYSLPHAMMMMVPEPWSNHESMSPEKKAFYQYHSCLMEPWDGPAAMGFTDGTIVGATLDRNGLRPSRYYVTNDDMIILASEVGVLDDLDQSTIVSKQRLQPGRMLLVDTAQGRIIADEEIKLEMAAAKPYQDWLASNLIELNDLPEAPHRALPEHETLVQRQKMFGYTYEDVRKVLVPMALTGIDPLGAMGIDSPIAVLSNQAQPLFNYFKQLFAQVTNPPIDSIREEIVTSSYTTLGSEGDVTAPTAASCQQIQLQTPILGNAELDKLTHIQREGFKCITLPITFRAADGEAGLNAAMEHLFAMADHEIDNGANLIVLSDRLADSDNAPIPSLLAVAGLHHHLIRDGKRTRVSLILESGEPREVHHFAVLLGYGAQAINPYLAFESLDDLGREGLLPNLKYDYAVQKYIKAVTKGVVKVMSKIGISTIQSYRGAQIFEALGINSTVIDKYFTATASRIGGIDLGVIAKETLIRHQMAYDHHDAEQRSLKAGNVFQWRNEEEEHQYNPSTIYTLQKAVRMGDYKLYKEYSKLMHEDAEVKFNLRNLLDFNYADQAIPLSEVEPANAIVKRFKSGAMSFGSISQEAHEALAIAMNRLGGRSNSGEGGEDPARFTPDANGDSRNSAIKQVASGRFGVTSYYLNNAQEIQIKLAQGAKPGEGGQLPGKKVYPWVARVRGTTPGVGLISPPPHHDIYSIEDLSQLIHDLKNANKRARINVKLVSEVGVGTIAAGVAKGKADVILISGYDGGTGASPKTSVQHAGLPWELGLAETHQTLLLNNLRSRVRLETDGKLMTGRDVAIAALLGAEEYGFATLPLVALGCVMMRVCHLDTCPVGIATQNPELRKKYAGDPQYVVNLLMFIAEELREYMAKLGFRTIDEMVGRVDKLRQDPAQGHWKASMVDMSKILFTPKLEECDGVFCTREQDHGIANSLDEQHILKACQPAIDNGTPVTAEFAIKNIDRVAGTITGSEVTRKYGAAGLPEDTIRLKFNGSAGQSFGGFVPKGMTLELEGDSNDYIGKGLSGGKIIVYPRKDAQFAAEDNILIGNVAFFGASDGEAYIRGVAGERFCVRNSGVRVVVEGTGDHGCEYMTGGRVVVLGKVGRNFGAGMSGGVAYVYDPTGILAISGNTEMVAYSPLSDAAEMAEVKAMIEKHLLHTGSTRASMILADWDKLAGSFVRVMPNDYQRMLEAIRSFEEQGLSGEEALMAAFTANNSDASRVSGN</sequence>
<evidence type="ECO:0000256" key="2">
    <source>
        <dbReference type="ARBA" id="ARBA00001927"/>
    </source>
</evidence>
<evidence type="ECO:0000256" key="9">
    <source>
        <dbReference type="ARBA" id="ARBA00023002"/>
    </source>
</evidence>
<evidence type="ECO:0000313" key="18">
    <source>
        <dbReference type="Proteomes" id="UP000672039"/>
    </source>
</evidence>
<keyword evidence="13" id="KW-0003">3Fe-4S</keyword>
<comment type="cofactor">
    <cofactor evidence="1">
        <name>FMN</name>
        <dbReference type="ChEBI" id="CHEBI:58210"/>
    </cofactor>
</comment>
<evidence type="ECO:0000313" key="17">
    <source>
        <dbReference type="EMBL" id="QTR47514.1"/>
    </source>
</evidence>
<dbReference type="EMBL" id="CP072801">
    <property type="protein sequence ID" value="QTR47514.1"/>
    <property type="molecule type" value="Genomic_DNA"/>
</dbReference>
<proteinExistence type="inferred from homology"/>
<gene>
    <name evidence="17" type="primary">gltB</name>
    <name evidence="17" type="ORF">J9253_06150</name>
</gene>
<dbReference type="Pfam" id="PF01645">
    <property type="entry name" value="Glu_synthase"/>
    <property type="match status" value="1"/>
</dbReference>
<dbReference type="InterPro" id="IPR036485">
    <property type="entry name" value="Glu_synth_asu_C_sf"/>
</dbReference>
<dbReference type="SUPFAM" id="SSF51395">
    <property type="entry name" value="FMN-linked oxidoreductases"/>
    <property type="match status" value="1"/>
</dbReference>
<dbReference type="Gene3D" id="3.60.20.10">
    <property type="entry name" value="Glutamine Phosphoribosylpyrophosphate, subunit 1, domain 1"/>
    <property type="match status" value="1"/>
</dbReference>
<name>A0ABX7WUN7_9GAMM</name>
<dbReference type="PANTHER" id="PTHR11938:SF133">
    <property type="entry name" value="GLUTAMATE SYNTHASE (NADH)"/>
    <property type="match status" value="1"/>
</dbReference>
<keyword evidence="11" id="KW-0411">Iron-sulfur</keyword>
<dbReference type="CDD" id="cd02808">
    <property type="entry name" value="GltS_FMN"/>
    <property type="match status" value="1"/>
</dbReference>
<keyword evidence="6" id="KW-0288">FMN</keyword>
<evidence type="ECO:0000256" key="7">
    <source>
        <dbReference type="ARBA" id="ARBA00022723"/>
    </source>
</evidence>
<dbReference type="EC" id="1.4.1.13" evidence="17"/>
<comment type="pathway">
    <text evidence="14">Amino-acid biosynthesis.</text>
</comment>
<dbReference type="InterPro" id="IPR017932">
    <property type="entry name" value="GATase_2_dom"/>
</dbReference>
<dbReference type="PROSITE" id="PS51278">
    <property type="entry name" value="GATASE_TYPE_2"/>
    <property type="match status" value="1"/>
</dbReference>
<evidence type="ECO:0000256" key="5">
    <source>
        <dbReference type="ARBA" id="ARBA00022630"/>
    </source>
</evidence>
<protein>
    <submittedName>
        <fullName evidence="17">Glutamate synthase large subunit</fullName>
        <ecNumber evidence="17">1.4.1.13</ecNumber>
    </submittedName>
</protein>
<comment type="similarity">
    <text evidence="3">Belongs to the glutamate synthase family.</text>
</comment>
<dbReference type="InterPro" id="IPR013785">
    <property type="entry name" value="Aldolase_TIM"/>
</dbReference>
<evidence type="ECO:0000256" key="1">
    <source>
        <dbReference type="ARBA" id="ARBA00001917"/>
    </source>
</evidence>
<keyword evidence="18" id="KW-1185">Reference proteome</keyword>
<evidence type="ECO:0000256" key="15">
    <source>
        <dbReference type="SAM" id="MobiDB-lite"/>
    </source>
</evidence>
<evidence type="ECO:0000256" key="14">
    <source>
        <dbReference type="ARBA" id="ARBA00029440"/>
    </source>
</evidence>
<dbReference type="InterPro" id="IPR006982">
    <property type="entry name" value="Glu_synth_centr_N"/>
</dbReference>
<evidence type="ECO:0000256" key="10">
    <source>
        <dbReference type="ARBA" id="ARBA00023004"/>
    </source>
</evidence>
<dbReference type="Pfam" id="PF01493">
    <property type="entry name" value="GXGXG"/>
    <property type="match status" value="1"/>
</dbReference>
<dbReference type="RefSeq" id="WP_210223781.1">
    <property type="nucleotide sequence ID" value="NZ_CP072801.1"/>
</dbReference>
<comment type="cofactor">
    <cofactor evidence="2">
        <name>[3Fe-4S] cluster</name>
        <dbReference type="ChEBI" id="CHEBI:21137"/>
    </cofactor>
</comment>
<keyword evidence="9 17" id="KW-0560">Oxidoreductase</keyword>
<dbReference type="GO" id="GO:0004355">
    <property type="term" value="F:glutamate synthase (NADPH) activity"/>
    <property type="evidence" value="ECO:0007669"/>
    <property type="project" value="UniProtKB-EC"/>
</dbReference>
<dbReference type="Pfam" id="PF04898">
    <property type="entry name" value="Glu_syn_central"/>
    <property type="match status" value="1"/>
</dbReference>
<organism evidence="17 18">
    <name type="scientific">Thiothrix litoralis</name>
    <dbReference type="NCBI Taxonomy" id="2891210"/>
    <lineage>
        <taxon>Bacteria</taxon>
        <taxon>Pseudomonadati</taxon>
        <taxon>Pseudomonadota</taxon>
        <taxon>Gammaproteobacteria</taxon>
        <taxon>Thiotrichales</taxon>
        <taxon>Thiotrichaceae</taxon>
        <taxon>Thiothrix</taxon>
    </lineage>
</organism>